<organism evidence="1 3">
    <name type="scientific">Terriglobus roseus (strain DSM 18391 / NRRL B-41598 / KBS 63)</name>
    <dbReference type="NCBI Taxonomy" id="926566"/>
    <lineage>
        <taxon>Bacteria</taxon>
        <taxon>Pseudomonadati</taxon>
        <taxon>Acidobacteriota</taxon>
        <taxon>Terriglobia</taxon>
        <taxon>Terriglobales</taxon>
        <taxon>Acidobacteriaceae</taxon>
        <taxon>Terriglobus</taxon>
    </lineage>
</organism>
<dbReference type="HOGENOM" id="CLU_2995140_0_0_0"/>
<proteinExistence type="predicted"/>
<evidence type="ECO:0000313" key="1">
    <source>
        <dbReference type="EMBL" id="AFL88431.1"/>
    </source>
</evidence>
<evidence type="ECO:0000313" key="2">
    <source>
        <dbReference type="EMBL" id="AFL88773.1"/>
    </source>
</evidence>
<keyword evidence="3" id="KW-1185">Reference proteome</keyword>
<dbReference type="Proteomes" id="UP000006056">
    <property type="component" value="Chromosome"/>
</dbReference>
<accession>I3ZGR3</accession>
<dbReference type="EMBL" id="CP003379">
    <property type="protein sequence ID" value="AFL88773.1"/>
    <property type="molecule type" value="Genomic_DNA"/>
</dbReference>
<dbReference type="EMBL" id="CP003379">
    <property type="protein sequence ID" value="AFL88431.1"/>
    <property type="molecule type" value="Genomic_DNA"/>
</dbReference>
<dbReference type="KEGG" id="trs:Terro_2527"/>
<protein>
    <submittedName>
        <fullName evidence="1">Uncharacterized protein</fullName>
    </submittedName>
</protein>
<evidence type="ECO:0000313" key="3">
    <source>
        <dbReference type="Proteomes" id="UP000006056"/>
    </source>
</evidence>
<gene>
    <name evidence="1" type="ordered locus">Terro_2163</name>
    <name evidence="2" type="ordered locus">Terro_2527</name>
</gene>
<reference evidence="1 3" key="1">
    <citation type="submission" date="2012-06" db="EMBL/GenBank/DDBJ databases">
        <title>Complete genome of Terriglobus roseus DSM 18391.</title>
        <authorList>
            <consortium name="US DOE Joint Genome Institute (JGI-PGF)"/>
            <person name="Lucas S."/>
            <person name="Copeland A."/>
            <person name="Lapidus A."/>
            <person name="Glavina del Rio T."/>
            <person name="Dalin E."/>
            <person name="Tice H."/>
            <person name="Bruce D."/>
            <person name="Goodwin L."/>
            <person name="Pitluck S."/>
            <person name="Peters L."/>
            <person name="Mikhailova N."/>
            <person name="Munk A.C.C."/>
            <person name="Kyrpides N."/>
            <person name="Mavromatis K."/>
            <person name="Ivanova N."/>
            <person name="Brettin T."/>
            <person name="Detter J.C."/>
            <person name="Han C."/>
            <person name="Larimer F."/>
            <person name="Land M."/>
            <person name="Hauser L."/>
            <person name="Markowitz V."/>
            <person name="Cheng J.-F."/>
            <person name="Hugenholtz P."/>
            <person name="Woyke T."/>
            <person name="Wu D."/>
            <person name="Brambilla E."/>
            <person name="Klenk H.-P."/>
            <person name="Eisen J.A."/>
        </authorList>
    </citation>
    <scope>NUCLEOTIDE SEQUENCE [LARGE SCALE GENOMIC DNA]</scope>
    <source>
        <strain evidence="1">DSM 18391</strain>
        <strain evidence="3">DSM 18391 / NRRL B-41598 / KBS 63</strain>
    </source>
</reference>
<sequence length="57" mass="6529">MRPYVICHMTSSLDGKTNPEVLEQFGRSDLIEETHPKLQGDAWLCDALAFCTWEECL</sequence>
<dbReference type="AlphaFoldDB" id="I3ZGR3"/>
<dbReference type="KEGG" id="trs:Terro_2163"/>
<dbReference type="STRING" id="926566.Terro_2163"/>
<name>I3ZGR3_TERRK</name>